<dbReference type="InterPro" id="IPR000222">
    <property type="entry name" value="PP2C_BS"/>
</dbReference>
<gene>
    <name evidence="6" type="ORF">M9Y10_023158</name>
</gene>
<dbReference type="SUPFAM" id="SSF81606">
    <property type="entry name" value="PP2C-like"/>
    <property type="match status" value="1"/>
</dbReference>
<evidence type="ECO:0000256" key="2">
    <source>
        <dbReference type="ARBA" id="ARBA00022801"/>
    </source>
</evidence>
<dbReference type="SMART" id="SM00332">
    <property type="entry name" value="PP2Cc"/>
    <property type="match status" value="1"/>
</dbReference>
<evidence type="ECO:0000256" key="3">
    <source>
        <dbReference type="ARBA" id="ARBA00022912"/>
    </source>
</evidence>
<comment type="similarity">
    <text evidence="4">Belongs to the PP2C family.</text>
</comment>
<dbReference type="PANTHER" id="PTHR47992">
    <property type="entry name" value="PROTEIN PHOSPHATASE"/>
    <property type="match status" value="1"/>
</dbReference>
<protein>
    <recommendedName>
        <fullName evidence="5">PPM-type phosphatase domain-containing protein</fullName>
    </recommendedName>
</protein>
<feature type="domain" description="PPM-type phosphatase" evidence="5">
    <location>
        <begin position="24"/>
        <end position="262"/>
    </location>
</feature>
<keyword evidence="2 4" id="KW-0378">Hydrolase</keyword>
<evidence type="ECO:0000259" key="5">
    <source>
        <dbReference type="PROSITE" id="PS51746"/>
    </source>
</evidence>
<sequence>MKARKIAEVSSESNFIISGKQRFSGGHAESVGTRPSMEDCSAIIGDFLGIPNSQYYALFDGHGGGEVSNYCARNLHLGISSLYQRNNNIEQSIQEAIDDVDKYTSVKWPAVGCTAVIVVIIEDDIYIANVGDSRAILVENGIARRCTVDHRSADPEEKKGVIERGGIVQNDRVNGTLMLSRSIGDGNLGKAVSTEAHFEKASRKDGMKLIMACDGVWDVMTDQMAVDILMKCNNIPEAAKAIKDESLKLETKDNVSCIVVDLTPKKE</sequence>
<name>A0ABR2KVB4_9EUKA</name>
<organism evidence="6 7">
    <name type="scientific">Tritrichomonas musculus</name>
    <dbReference type="NCBI Taxonomy" id="1915356"/>
    <lineage>
        <taxon>Eukaryota</taxon>
        <taxon>Metamonada</taxon>
        <taxon>Parabasalia</taxon>
        <taxon>Tritrichomonadida</taxon>
        <taxon>Tritrichomonadidae</taxon>
        <taxon>Tritrichomonas</taxon>
    </lineage>
</organism>
<evidence type="ECO:0000313" key="6">
    <source>
        <dbReference type="EMBL" id="KAK8894721.1"/>
    </source>
</evidence>
<proteinExistence type="inferred from homology"/>
<dbReference type="SMART" id="SM00331">
    <property type="entry name" value="PP2C_SIG"/>
    <property type="match status" value="1"/>
</dbReference>
<dbReference type="CDD" id="cd00143">
    <property type="entry name" value="PP2Cc"/>
    <property type="match status" value="1"/>
</dbReference>
<keyword evidence="1" id="KW-0479">Metal-binding</keyword>
<dbReference type="InterPro" id="IPR001932">
    <property type="entry name" value="PPM-type_phosphatase-like_dom"/>
</dbReference>
<evidence type="ECO:0000256" key="4">
    <source>
        <dbReference type="RuleBase" id="RU003465"/>
    </source>
</evidence>
<keyword evidence="3 4" id="KW-0904">Protein phosphatase</keyword>
<comment type="caution">
    <text evidence="6">The sequence shown here is derived from an EMBL/GenBank/DDBJ whole genome shotgun (WGS) entry which is preliminary data.</text>
</comment>
<reference evidence="6 7" key="1">
    <citation type="submission" date="2024-04" db="EMBL/GenBank/DDBJ databases">
        <title>Tritrichomonas musculus Genome.</title>
        <authorList>
            <person name="Alves-Ferreira E."/>
            <person name="Grigg M."/>
            <person name="Lorenzi H."/>
            <person name="Galac M."/>
        </authorList>
    </citation>
    <scope>NUCLEOTIDE SEQUENCE [LARGE SCALE GENOMIC DNA]</scope>
    <source>
        <strain evidence="6 7">EAF2021</strain>
    </source>
</reference>
<dbReference type="Gene3D" id="3.60.40.10">
    <property type="entry name" value="PPM-type phosphatase domain"/>
    <property type="match status" value="1"/>
</dbReference>
<dbReference type="Proteomes" id="UP001470230">
    <property type="component" value="Unassembled WGS sequence"/>
</dbReference>
<evidence type="ECO:0000256" key="1">
    <source>
        <dbReference type="ARBA" id="ARBA00022723"/>
    </source>
</evidence>
<dbReference type="InterPro" id="IPR036457">
    <property type="entry name" value="PPM-type-like_dom_sf"/>
</dbReference>
<evidence type="ECO:0000313" key="7">
    <source>
        <dbReference type="Proteomes" id="UP001470230"/>
    </source>
</evidence>
<dbReference type="InterPro" id="IPR015655">
    <property type="entry name" value="PP2C"/>
</dbReference>
<dbReference type="EMBL" id="JAPFFF010000003">
    <property type="protein sequence ID" value="KAK8894721.1"/>
    <property type="molecule type" value="Genomic_DNA"/>
</dbReference>
<dbReference type="PROSITE" id="PS51746">
    <property type="entry name" value="PPM_2"/>
    <property type="match status" value="1"/>
</dbReference>
<dbReference type="Pfam" id="PF00481">
    <property type="entry name" value="PP2C"/>
    <property type="match status" value="1"/>
</dbReference>
<accession>A0ABR2KVB4</accession>
<dbReference type="PROSITE" id="PS01032">
    <property type="entry name" value="PPM_1"/>
    <property type="match status" value="1"/>
</dbReference>
<keyword evidence="7" id="KW-1185">Reference proteome</keyword>